<dbReference type="PANTHER" id="PTHR14145">
    <property type="entry name" value="26S PROTESOME SUBUNIT 6"/>
    <property type="match status" value="1"/>
</dbReference>
<dbReference type="PROSITE" id="PS50005">
    <property type="entry name" value="TPR"/>
    <property type="match status" value="1"/>
</dbReference>
<dbReference type="InterPro" id="IPR011990">
    <property type="entry name" value="TPR-like_helical_dom_sf"/>
</dbReference>
<dbReference type="InterPro" id="IPR049549">
    <property type="entry name" value="RPN7_PSMD6_C"/>
</dbReference>
<organism evidence="7 8">
    <name type="scientific">Babjeviella inositovora NRRL Y-12698</name>
    <dbReference type="NCBI Taxonomy" id="984486"/>
    <lineage>
        <taxon>Eukaryota</taxon>
        <taxon>Fungi</taxon>
        <taxon>Dikarya</taxon>
        <taxon>Ascomycota</taxon>
        <taxon>Saccharomycotina</taxon>
        <taxon>Pichiomycetes</taxon>
        <taxon>Serinales incertae sedis</taxon>
        <taxon>Babjeviella</taxon>
    </lineage>
</organism>
<dbReference type="GO" id="GO:0008541">
    <property type="term" value="C:proteasome regulatory particle, lid subcomplex"/>
    <property type="evidence" value="ECO:0007669"/>
    <property type="project" value="EnsemblFungi"/>
</dbReference>
<dbReference type="Pfam" id="PF10602">
    <property type="entry name" value="RPN7"/>
    <property type="match status" value="1"/>
</dbReference>
<evidence type="ECO:0000256" key="4">
    <source>
        <dbReference type="PROSITE-ProRule" id="PRU00339"/>
    </source>
</evidence>
<keyword evidence="5" id="KW-0175">Coiled coil</keyword>
<dbReference type="Proteomes" id="UP000094336">
    <property type="component" value="Unassembled WGS sequence"/>
</dbReference>
<dbReference type="GeneID" id="30149392"/>
<dbReference type="FunFam" id="1.25.40.570:FF:000005">
    <property type="entry name" value="26S proteasome regulatory subunit N7"/>
    <property type="match status" value="1"/>
</dbReference>
<dbReference type="GO" id="GO:0005634">
    <property type="term" value="C:nucleus"/>
    <property type="evidence" value="ECO:0007669"/>
    <property type="project" value="EnsemblFungi"/>
</dbReference>
<dbReference type="GO" id="GO:0043161">
    <property type="term" value="P:proteasome-mediated ubiquitin-dependent protein catabolic process"/>
    <property type="evidence" value="ECO:0007669"/>
    <property type="project" value="EnsemblFungi"/>
</dbReference>
<evidence type="ECO:0000256" key="3">
    <source>
        <dbReference type="ARBA" id="ARBA00093502"/>
    </source>
</evidence>
<feature type="domain" description="PCI" evidence="6">
    <location>
        <begin position="198"/>
        <end position="370"/>
    </location>
</feature>
<dbReference type="SUPFAM" id="SSF46785">
    <property type="entry name" value="Winged helix' DNA-binding domain"/>
    <property type="match status" value="1"/>
</dbReference>
<evidence type="ECO:0000256" key="5">
    <source>
        <dbReference type="SAM" id="Coils"/>
    </source>
</evidence>
<dbReference type="PROSITE" id="PS50250">
    <property type="entry name" value="PCI"/>
    <property type="match status" value="1"/>
</dbReference>
<dbReference type="InterPro" id="IPR019585">
    <property type="entry name" value="Rpn7/CSN1"/>
</dbReference>
<dbReference type="AlphaFoldDB" id="A0A1E3R066"/>
<dbReference type="InterPro" id="IPR045135">
    <property type="entry name" value="Rpn7_N"/>
</dbReference>
<dbReference type="STRING" id="984486.A0A1E3R066"/>
<dbReference type="Gene3D" id="1.25.40.570">
    <property type="match status" value="1"/>
</dbReference>
<keyword evidence="4" id="KW-0802">TPR repeat</keyword>
<dbReference type="PANTHER" id="PTHR14145:SF1">
    <property type="entry name" value="26S PROTEASOME NON-ATPASE REGULATORY SUBUNIT 6"/>
    <property type="match status" value="1"/>
</dbReference>
<gene>
    <name evidence="7" type="ORF">BABINDRAFT_31349</name>
</gene>
<comment type="function">
    <text evidence="2">Component of the 19S cap proteasome complex which acts as a regulatory subunit of the 26S proteasome, involved in the ATP-dependent degradation of ubiquitinated proteins.</text>
</comment>
<keyword evidence="8" id="KW-1185">Reference proteome</keyword>
<dbReference type="OrthoDB" id="1452at2759"/>
<evidence type="ECO:0000256" key="2">
    <source>
        <dbReference type="ARBA" id="ARBA00093435"/>
    </source>
</evidence>
<accession>A0A1E3R066</accession>
<dbReference type="EMBL" id="KV454426">
    <property type="protein sequence ID" value="ODQ82767.1"/>
    <property type="molecule type" value="Genomic_DNA"/>
</dbReference>
<sequence length="404" mass="45545">MEGTEIPRIPDFKLSEQVFVLANPNAIADANRPQKQQQIAASVLAAVTENNLGPYYKHISEELPAFFPFDAQLHAQLNAANEEQIAELKQTLKEVEDEDKGEMETLNGWIKLGNYYAEIGDKANAVATLKKAQELAPSTGIKIDILLTITRVGFFFNDYPFVLSHLNEIKLLSEKGGDWERRNRYKTYLGLYHLATRNFGEATSLLIDSLATFTSSELIDYDQLAQFAIIAGLLSLDRPELKKKIIDSPEILAIYSSALHLEPLISLTNALYISEYPVFFRLLMDTNDTLVLPSKYLFHHSNFLLREIRVKAYSQLLESYKSLSLNSMAQQFSVSVAFLDEDLCKFIPNKKLNCVIDKVNGIVITNRPDNKNNQYQALIKNGDQLLTKLQKYGAAVKLSGAERI</sequence>
<feature type="repeat" description="TPR" evidence="4">
    <location>
        <begin position="106"/>
        <end position="139"/>
    </location>
</feature>
<dbReference type="SUPFAM" id="SSF48452">
    <property type="entry name" value="TPR-like"/>
    <property type="match status" value="1"/>
</dbReference>
<comment type="subunit">
    <text evidence="3">The 26S proteasome is composed of a core protease, known as the 20S proteasome, capped at one or both ends by the 19S regulatory complex (RC). The RC is composed of at least 18 different subunits in two subcomplexes, the base and the lid, which form the portions proximal and distal to the 20S proteolytic core, respectively. Component of the lid subcomplex of the 19S RC.</text>
</comment>
<evidence type="ECO:0000256" key="1">
    <source>
        <dbReference type="ARBA" id="ARBA00022942"/>
    </source>
</evidence>
<dbReference type="GO" id="GO:0005198">
    <property type="term" value="F:structural molecule activity"/>
    <property type="evidence" value="ECO:0007669"/>
    <property type="project" value="EnsemblFungi"/>
</dbReference>
<evidence type="ECO:0000313" key="8">
    <source>
        <dbReference type="Proteomes" id="UP000094336"/>
    </source>
</evidence>
<dbReference type="RefSeq" id="XP_018988095.1">
    <property type="nucleotide sequence ID" value="XM_019131539.1"/>
</dbReference>
<dbReference type="Pfam" id="PF21154">
    <property type="entry name" value="RPN7_PSMD6_C"/>
    <property type="match status" value="1"/>
</dbReference>
<protein>
    <recommendedName>
        <fullName evidence="6">PCI domain-containing protein</fullName>
    </recommendedName>
</protein>
<dbReference type="Pfam" id="PF01399">
    <property type="entry name" value="PCI"/>
    <property type="match status" value="1"/>
</dbReference>
<dbReference type="InterPro" id="IPR019734">
    <property type="entry name" value="TPR_rpt"/>
</dbReference>
<name>A0A1E3R066_9ASCO</name>
<evidence type="ECO:0000313" key="7">
    <source>
        <dbReference type="EMBL" id="ODQ82767.1"/>
    </source>
</evidence>
<dbReference type="InterPro" id="IPR036390">
    <property type="entry name" value="WH_DNA-bd_sf"/>
</dbReference>
<evidence type="ECO:0000259" key="6">
    <source>
        <dbReference type="PROSITE" id="PS50250"/>
    </source>
</evidence>
<reference evidence="8" key="1">
    <citation type="submission" date="2016-05" db="EMBL/GenBank/DDBJ databases">
        <title>Comparative genomics of biotechnologically important yeasts.</title>
        <authorList>
            <consortium name="DOE Joint Genome Institute"/>
            <person name="Riley R."/>
            <person name="Haridas S."/>
            <person name="Wolfe K.H."/>
            <person name="Lopes M.R."/>
            <person name="Hittinger C.T."/>
            <person name="Goker M."/>
            <person name="Salamov A."/>
            <person name="Wisecaver J."/>
            <person name="Long T.M."/>
            <person name="Aerts A.L."/>
            <person name="Barry K."/>
            <person name="Choi C."/>
            <person name="Clum A."/>
            <person name="Coughlan A.Y."/>
            <person name="Deshpande S."/>
            <person name="Douglass A.P."/>
            <person name="Hanson S.J."/>
            <person name="Klenk H.-P."/>
            <person name="Labutti K."/>
            <person name="Lapidus A."/>
            <person name="Lindquist E."/>
            <person name="Lipzen A."/>
            <person name="Meier-Kolthoff J.P."/>
            <person name="Ohm R.A."/>
            <person name="Otillar R.P."/>
            <person name="Pangilinan J."/>
            <person name="Peng Y."/>
            <person name="Rokas A."/>
            <person name="Rosa C.A."/>
            <person name="Scheuner C."/>
            <person name="Sibirny A.A."/>
            <person name="Slot J.C."/>
            <person name="Stielow J.B."/>
            <person name="Sun H."/>
            <person name="Kurtzman C.P."/>
            <person name="Blackwell M."/>
            <person name="Grigoriev I.V."/>
            <person name="Jeffries T.W."/>
        </authorList>
    </citation>
    <scope>NUCLEOTIDE SEQUENCE [LARGE SCALE GENOMIC DNA]</scope>
    <source>
        <strain evidence="8">NRRL Y-12698</strain>
    </source>
</reference>
<dbReference type="SMART" id="SM00088">
    <property type="entry name" value="PINT"/>
    <property type="match status" value="1"/>
</dbReference>
<keyword evidence="1" id="KW-0647">Proteasome</keyword>
<proteinExistence type="predicted"/>
<dbReference type="InterPro" id="IPR000717">
    <property type="entry name" value="PCI_dom"/>
</dbReference>
<feature type="coiled-coil region" evidence="5">
    <location>
        <begin position="74"/>
        <end position="105"/>
    </location>
</feature>